<dbReference type="GO" id="GO:0005886">
    <property type="term" value="C:plasma membrane"/>
    <property type="evidence" value="ECO:0007669"/>
    <property type="project" value="TreeGrafter"/>
</dbReference>
<accession>A0A081C3M6</accession>
<evidence type="ECO:0000259" key="5">
    <source>
        <dbReference type="Pfam" id="PF05157"/>
    </source>
</evidence>
<dbReference type="SUPFAM" id="SSF160246">
    <property type="entry name" value="EspE N-terminal domain-like"/>
    <property type="match status" value="1"/>
</dbReference>
<dbReference type="SUPFAM" id="SSF52540">
    <property type="entry name" value="P-loop containing nucleoside triphosphate hydrolases"/>
    <property type="match status" value="1"/>
</dbReference>
<proteinExistence type="inferred from homology"/>
<gene>
    <name evidence="6" type="ORF">U27_06158</name>
</gene>
<keyword evidence="2" id="KW-0547">Nucleotide-binding</keyword>
<dbReference type="EMBL" id="DF820469">
    <property type="protein sequence ID" value="GAK59181.1"/>
    <property type="molecule type" value="Genomic_DNA"/>
</dbReference>
<dbReference type="Gene3D" id="3.40.50.300">
    <property type="entry name" value="P-loop containing nucleotide triphosphate hydrolases"/>
    <property type="match status" value="1"/>
</dbReference>
<dbReference type="PANTHER" id="PTHR30258:SF2">
    <property type="entry name" value="COMG OPERON PROTEIN 1"/>
    <property type="match status" value="1"/>
</dbReference>
<evidence type="ECO:0000313" key="7">
    <source>
        <dbReference type="Proteomes" id="UP000030661"/>
    </source>
</evidence>
<dbReference type="InterPro" id="IPR007831">
    <property type="entry name" value="T2SS_GspE_N"/>
</dbReference>
<evidence type="ECO:0000259" key="4">
    <source>
        <dbReference type="Pfam" id="PF00437"/>
    </source>
</evidence>
<evidence type="ECO:0000313" key="6">
    <source>
        <dbReference type="EMBL" id="GAK59181.1"/>
    </source>
</evidence>
<dbReference type="Gene3D" id="3.30.300.160">
    <property type="entry name" value="Type II secretion system, protein E, N-terminal domain"/>
    <property type="match status" value="1"/>
</dbReference>
<dbReference type="STRING" id="1499967.U27_06158"/>
<evidence type="ECO:0000256" key="2">
    <source>
        <dbReference type="ARBA" id="ARBA00022741"/>
    </source>
</evidence>
<dbReference type="InterPro" id="IPR037257">
    <property type="entry name" value="T2SS_E_N_sf"/>
</dbReference>
<dbReference type="eggNOG" id="COG2804">
    <property type="taxonomic scope" value="Bacteria"/>
</dbReference>
<protein>
    <submittedName>
        <fullName evidence="6">Type IV pilus assembly protein PilB</fullName>
    </submittedName>
</protein>
<keyword evidence="3" id="KW-0067">ATP-binding</keyword>
<keyword evidence="7" id="KW-1185">Reference proteome</keyword>
<dbReference type="Pfam" id="PF05157">
    <property type="entry name" value="MshEN"/>
    <property type="match status" value="1"/>
</dbReference>
<dbReference type="AlphaFoldDB" id="A0A081C3M6"/>
<sequence length="496" mass="55746">MPSHKKRLGELLLEKGILSPEQLEYALRFQQRGNKFLGQILISIGLTTEFEVYKALSELLHVDFVNLEHATVHKHVTELVPKLLVVTRDILPLYVEDNYLYLVMENPRDFDVIQIVEFSTHRQVKPLIATPSQLQRTIHRVYGIKVGSNIKPARPDELEQLGLSATHLDQYQCLLQHSHGVIIVTEPSSPENGKMATMYATLKALNQNPVKNIVTIEDPVEYELPGIKQIQVNEESGLSFHSILSLLSGHDPNIQRDYNVILIGELRDAETARILMRLSETGHLILSTLQTEDTVAAIHHLSRLGDVSKFVASNLLGVLAQRLVRELCAECKQLYQPNERELLSLGIQKTDETPFVCYQRQGCPTCNYTGYSGYVGLYEILVMNDRLRHEIAKCPPKHQLRRLTSNIGIKTLLEDGIEKIRQGITSIDEVIQACCEKCRGCGRAVVGTEQVCPFCGFHLYDSCEACGAKLDVEWMMCPFCGVRKPKALPSASAKNA</sequence>
<comment type="similarity">
    <text evidence="1">Belongs to the GSP E family.</text>
</comment>
<feature type="domain" description="Bacterial type II secretion system protein E" evidence="4">
    <location>
        <begin position="157"/>
        <end position="431"/>
    </location>
</feature>
<evidence type="ECO:0000256" key="1">
    <source>
        <dbReference type="ARBA" id="ARBA00006611"/>
    </source>
</evidence>
<evidence type="ECO:0000256" key="3">
    <source>
        <dbReference type="ARBA" id="ARBA00022840"/>
    </source>
</evidence>
<dbReference type="HOGENOM" id="CLU_013446_10_3_0"/>
<dbReference type="GO" id="GO:0016887">
    <property type="term" value="F:ATP hydrolysis activity"/>
    <property type="evidence" value="ECO:0007669"/>
    <property type="project" value="TreeGrafter"/>
</dbReference>
<dbReference type="GO" id="GO:0005524">
    <property type="term" value="F:ATP binding"/>
    <property type="evidence" value="ECO:0007669"/>
    <property type="project" value="UniProtKB-KW"/>
</dbReference>
<feature type="domain" description="Type II secretion system protein GspE N-terminal" evidence="5">
    <location>
        <begin position="62"/>
        <end position="144"/>
    </location>
</feature>
<organism evidence="6">
    <name type="scientific">Vecturithrix granuli</name>
    <dbReference type="NCBI Taxonomy" id="1499967"/>
    <lineage>
        <taxon>Bacteria</taxon>
        <taxon>Candidatus Moduliflexota</taxon>
        <taxon>Candidatus Vecturitrichia</taxon>
        <taxon>Candidatus Vecturitrichales</taxon>
        <taxon>Candidatus Vecturitrichaceae</taxon>
        <taxon>Candidatus Vecturithrix</taxon>
    </lineage>
</organism>
<dbReference type="InterPro" id="IPR001482">
    <property type="entry name" value="T2SS/T4SS_dom"/>
</dbReference>
<dbReference type="Pfam" id="PF00437">
    <property type="entry name" value="T2SSE"/>
    <property type="match status" value="1"/>
</dbReference>
<dbReference type="Proteomes" id="UP000030661">
    <property type="component" value="Unassembled WGS sequence"/>
</dbReference>
<name>A0A081C3M6_VECG1</name>
<dbReference type="PANTHER" id="PTHR30258">
    <property type="entry name" value="TYPE II SECRETION SYSTEM PROTEIN GSPE-RELATED"/>
    <property type="match status" value="1"/>
</dbReference>
<reference evidence="6" key="1">
    <citation type="journal article" date="2015" name="PeerJ">
        <title>First genomic representation of candidate bacterial phylum KSB3 points to enhanced environmental sensing as a trigger of wastewater bulking.</title>
        <authorList>
            <person name="Sekiguchi Y."/>
            <person name="Ohashi A."/>
            <person name="Parks D.H."/>
            <person name="Yamauchi T."/>
            <person name="Tyson G.W."/>
            <person name="Hugenholtz P."/>
        </authorList>
    </citation>
    <scope>NUCLEOTIDE SEQUENCE [LARGE SCALE GENOMIC DNA]</scope>
</reference>
<dbReference type="InterPro" id="IPR027417">
    <property type="entry name" value="P-loop_NTPase"/>
</dbReference>